<sequence length="288" mass="33593">MAQETLVIGANPPEIKLPPTQDELLSDDGIPMETQRHGLQMQLLVRPLSQWLKTQGREAFVGGNMFVYFSPNQVRNEDYRGPDVFVVLDVPRKERKSWVVWEEEKAPDVVIELLSESTAKKDKEEKKLIYQNRLRVTEYFWYDPFKPEDLAGHRLEGGVYKSLNPDAQGRFSSEILGLVLVRWQGIYGDEQEPITWLRWATPEGQLLPTIEELAEQEKQRAEQEKLRAEQEKQRAEQEKLRAEQEKLRAEQEKQRAEQEKQRAEQEKQRAERLAAKLRSLGVDIDDSL</sequence>
<dbReference type="GO" id="GO:0004519">
    <property type="term" value="F:endonuclease activity"/>
    <property type="evidence" value="ECO:0007669"/>
    <property type="project" value="UniProtKB-KW"/>
</dbReference>
<keyword evidence="3" id="KW-0255">Endonuclease</keyword>
<evidence type="ECO:0000256" key="1">
    <source>
        <dbReference type="SAM" id="MobiDB-lite"/>
    </source>
</evidence>
<dbReference type="InterPro" id="IPR011335">
    <property type="entry name" value="Restrct_endonuc-II-like"/>
</dbReference>
<feature type="region of interest" description="Disordered" evidence="1">
    <location>
        <begin position="220"/>
        <end position="270"/>
    </location>
</feature>
<protein>
    <submittedName>
        <fullName evidence="3">Uma2 family endonuclease</fullName>
    </submittedName>
</protein>
<keyword evidence="3" id="KW-0378">Hydrolase</keyword>
<evidence type="ECO:0000313" key="4">
    <source>
        <dbReference type="Proteomes" id="UP000438345"/>
    </source>
</evidence>
<feature type="domain" description="Putative restriction endonuclease" evidence="2">
    <location>
        <begin position="31"/>
        <end position="172"/>
    </location>
</feature>
<dbReference type="PANTHER" id="PTHR33352:SF3">
    <property type="entry name" value="SLR1612 PROTEIN"/>
    <property type="match status" value="1"/>
</dbReference>
<dbReference type="CDD" id="cd06260">
    <property type="entry name" value="DUF820-like"/>
    <property type="match status" value="1"/>
</dbReference>
<dbReference type="SUPFAM" id="SSF52980">
    <property type="entry name" value="Restriction endonuclease-like"/>
    <property type="match status" value="1"/>
</dbReference>
<dbReference type="InterPro" id="IPR012296">
    <property type="entry name" value="Nuclease_put_TT1808"/>
</dbReference>
<dbReference type="RefSeq" id="WP_158201162.1">
    <property type="nucleotide sequence ID" value="NZ_CP046973.1"/>
</dbReference>
<accession>A0A857D5Z3</accession>
<dbReference type="Pfam" id="PF05685">
    <property type="entry name" value="Uma2"/>
    <property type="match status" value="1"/>
</dbReference>
<dbReference type="PANTHER" id="PTHR33352">
    <property type="entry name" value="SLR1095 PROTEIN"/>
    <property type="match status" value="1"/>
</dbReference>
<dbReference type="EMBL" id="CP046973">
    <property type="protein sequence ID" value="QGZ91298.1"/>
    <property type="molecule type" value="Genomic_DNA"/>
</dbReference>
<dbReference type="AlphaFoldDB" id="A0A857D5Z3"/>
<dbReference type="Gene3D" id="3.90.1570.10">
    <property type="entry name" value="tt1808, chain A"/>
    <property type="match status" value="1"/>
</dbReference>
<evidence type="ECO:0000313" key="3">
    <source>
        <dbReference type="EMBL" id="QGZ91298.1"/>
    </source>
</evidence>
<dbReference type="InterPro" id="IPR008538">
    <property type="entry name" value="Uma2"/>
</dbReference>
<reference evidence="3 4" key="1">
    <citation type="submission" date="2019-12" db="EMBL/GenBank/DDBJ databases">
        <title>Complete genome sequence of Microcystis aeruginosa strain FD4.</title>
        <authorList>
            <person name="Urakawa H."/>
        </authorList>
    </citation>
    <scope>NUCLEOTIDE SEQUENCE [LARGE SCALE GENOMIC DNA]</scope>
    <source>
        <strain evidence="3 4">FD4</strain>
    </source>
</reference>
<evidence type="ECO:0000259" key="2">
    <source>
        <dbReference type="Pfam" id="PF05685"/>
    </source>
</evidence>
<dbReference type="Proteomes" id="UP000438345">
    <property type="component" value="Chromosome"/>
</dbReference>
<organism evidence="3 4">
    <name type="scientific">Microcystis aeruginosa FD4</name>
    <dbReference type="NCBI Taxonomy" id="2686288"/>
    <lineage>
        <taxon>Bacteria</taxon>
        <taxon>Bacillati</taxon>
        <taxon>Cyanobacteriota</taxon>
        <taxon>Cyanophyceae</taxon>
        <taxon>Oscillatoriophycideae</taxon>
        <taxon>Chroococcales</taxon>
        <taxon>Microcystaceae</taxon>
        <taxon>Microcystis</taxon>
    </lineage>
</organism>
<keyword evidence="3" id="KW-0540">Nuclease</keyword>
<gene>
    <name evidence="3" type="ORF">GQR42_19080</name>
</gene>
<name>A0A857D5Z3_MICAE</name>
<proteinExistence type="predicted"/>